<dbReference type="STRING" id="1465490.SAMN05444277_108145"/>
<proteinExistence type="predicted"/>
<keyword evidence="1" id="KW-0418">Kinase</keyword>
<dbReference type="GO" id="GO:0016301">
    <property type="term" value="F:kinase activity"/>
    <property type="evidence" value="ECO:0007669"/>
    <property type="project" value="UniProtKB-KW"/>
</dbReference>
<dbReference type="AlphaFoldDB" id="A0A1I5XFI4"/>
<dbReference type="EMBL" id="FOXQ01000008">
    <property type="protein sequence ID" value="SFQ30674.1"/>
    <property type="molecule type" value="Genomic_DNA"/>
</dbReference>
<reference evidence="1 2" key="1">
    <citation type="submission" date="2016-10" db="EMBL/GenBank/DDBJ databases">
        <authorList>
            <person name="de Groot N.N."/>
        </authorList>
    </citation>
    <scope>NUCLEOTIDE SEQUENCE [LARGE SCALE GENOMIC DNA]</scope>
    <source>
        <strain evidence="1 2">DSM 28286</strain>
    </source>
</reference>
<keyword evidence="1" id="KW-0808">Transferase</keyword>
<keyword evidence="2" id="KW-1185">Reference proteome</keyword>
<name>A0A1I5XFI4_9BACT</name>
<organism evidence="1 2">
    <name type="scientific">Parafilimonas terrae</name>
    <dbReference type="NCBI Taxonomy" id="1465490"/>
    <lineage>
        <taxon>Bacteria</taxon>
        <taxon>Pseudomonadati</taxon>
        <taxon>Bacteroidota</taxon>
        <taxon>Chitinophagia</taxon>
        <taxon>Chitinophagales</taxon>
        <taxon>Chitinophagaceae</taxon>
        <taxon>Parafilimonas</taxon>
    </lineage>
</organism>
<dbReference type="InterPro" id="IPR014710">
    <property type="entry name" value="RmlC-like_jellyroll"/>
</dbReference>
<dbReference type="Gene3D" id="2.60.120.10">
    <property type="entry name" value="Jelly Rolls"/>
    <property type="match status" value="1"/>
</dbReference>
<gene>
    <name evidence="1" type="ORF">SAMN05444277_108145</name>
</gene>
<protein>
    <submittedName>
        <fullName evidence="1">cAMP-binding domain of CRP or a regulatory subunit of cAMP-dependent protein kinases</fullName>
    </submittedName>
</protein>
<dbReference type="Proteomes" id="UP000199031">
    <property type="component" value="Unassembled WGS sequence"/>
</dbReference>
<evidence type="ECO:0000313" key="2">
    <source>
        <dbReference type="Proteomes" id="UP000199031"/>
    </source>
</evidence>
<accession>A0A1I5XFI4</accession>
<evidence type="ECO:0000313" key="1">
    <source>
        <dbReference type="EMBL" id="SFQ30674.1"/>
    </source>
</evidence>
<dbReference type="InterPro" id="IPR018490">
    <property type="entry name" value="cNMP-bd_dom_sf"/>
</dbReference>
<dbReference type="OrthoDB" id="680421at2"/>
<dbReference type="RefSeq" id="WP_090659582.1">
    <property type="nucleotide sequence ID" value="NZ_FOXQ01000008.1"/>
</dbReference>
<dbReference type="SUPFAM" id="SSF51206">
    <property type="entry name" value="cAMP-binding domain-like"/>
    <property type="match status" value="1"/>
</dbReference>
<sequence length="189" mass="22302">MLELLKFLNNIYSITPETQQYLSKVLRKKQLRKNQVWLQQDAVCDKIAFIETGLLKVYFESGAKEVCLWYNRENEVIISARSFFAQTPSMLAIRSVSQATLYYIYYAELQELYNTHFEFNINGRKILEHYYSLSEQHVSLLLQPAKMRYLLLTQLYPWMLTDKRITDSMLASYLGMTRASFYALKKDAA</sequence>